<protein>
    <submittedName>
        <fullName evidence="2">Uncharacterized protein</fullName>
    </submittedName>
</protein>
<dbReference type="Gene3D" id="1.10.287.1490">
    <property type="match status" value="1"/>
</dbReference>
<name>A0A975IYB7_9BACT</name>
<accession>A0A975IYB7</accession>
<sequence length="268" mass="29227">MKPLFHTLVILATGGAIFFSMKLSDNFKKQQELRLAANDENKSVTADADGTESNLKKEQGVLAKAVDDRTAGEQSVSQLKSAASGLKRDLAAQDALLEEQKAEFAAANKAIEELNAALKDLGGVNLENLADKVKELENKKLDLEKKRDELATLIDGATKKRDSQKDENARLAEVKVKRDARIRQNSMESVITAVNQEWGFVMVGAGSNTGFTPQTKLLVERDGRRIGKIQPTSIEPNQTLADIDFDSLVEGVRLQPGDKVILAEPVSN</sequence>
<feature type="coiled-coil region" evidence="1">
    <location>
        <begin position="83"/>
        <end position="153"/>
    </location>
</feature>
<reference evidence="2" key="1">
    <citation type="submission" date="2021-04" db="EMBL/GenBank/DDBJ databases">
        <title>Luteolibacter sp. 32A isolated from the skin of an Anderson's salamander (Ambystoma andersonii).</title>
        <authorList>
            <person name="Spergser J."/>
            <person name="Busse H.-J."/>
        </authorList>
    </citation>
    <scope>NUCLEOTIDE SEQUENCE</scope>
    <source>
        <strain evidence="2">32A</strain>
    </source>
</reference>
<dbReference type="Proteomes" id="UP000676169">
    <property type="component" value="Chromosome"/>
</dbReference>
<organism evidence="2 3">
    <name type="scientific">Luteolibacter ambystomatis</name>
    <dbReference type="NCBI Taxonomy" id="2824561"/>
    <lineage>
        <taxon>Bacteria</taxon>
        <taxon>Pseudomonadati</taxon>
        <taxon>Verrucomicrobiota</taxon>
        <taxon>Verrucomicrobiia</taxon>
        <taxon>Verrucomicrobiales</taxon>
        <taxon>Verrucomicrobiaceae</taxon>
        <taxon>Luteolibacter</taxon>
    </lineage>
</organism>
<gene>
    <name evidence="2" type="ORF">KBB96_14495</name>
</gene>
<dbReference type="AlphaFoldDB" id="A0A975IYB7"/>
<keyword evidence="3" id="KW-1185">Reference proteome</keyword>
<keyword evidence="1" id="KW-0175">Coiled coil</keyword>
<evidence type="ECO:0000256" key="1">
    <source>
        <dbReference type="SAM" id="Coils"/>
    </source>
</evidence>
<dbReference type="KEGG" id="lamb:KBB96_14495"/>
<evidence type="ECO:0000313" key="2">
    <source>
        <dbReference type="EMBL" id="QUE50072.1"/>
    </source>
</evidence>
<dbReference type="RefSeq" id="WP_211630161.1">
    <property type="nucleotide sequence ID" value="NZ_CP073100.1"/>
</dbReference>
<proteinExistence type="predicted"/>
<dbReference type="EMBL" id="CP073100">
    <property type="protein sequence ID" value="QUE50072.1"/>
    <property type="molecule type" value="Genomic_DNA"/>
</dbReference>
<evidence type="ECO:0000313" key="3">
    <source>
        <dbReference type="Proteomes" id="UP000676169"/>
    </source>
</evidence>